<gene>
    <name evidence="4" type="ORF">Ccrd_024341</name>
</gene>
<dbReference type="GO" id="GO:0007018">
    <property type="term" value="P:microtubule-based movement"/>
    <property type="evidence" value="ECO:0007669"/>
    <property type="project" value="InterPro"/>
</dbReference>
<dbReference type="GO" id="GO:0007052">
    <property type="term" value="P:mitotic spindle organization"/>
    <property type="evidence" value="ECO:0007669"/>
    <property type="project" value="TreeGrafter"/>
</dbReference>
<feature type="domain" description="Kinesin motor" evidence="3">
    <location>
        <begin position="1"/>
        <end position="118"/>
    </location>
</feature>
<sequence length="118" mass="12980">MNTIFNKIETLKDQIEFQLHCSYIEVTFYCLNFKILKEEVRDLLDSAVIDRLETGDGNAENAVPGKLPVQIRKASDGAVSLSGSTEVSVSTQKEMTACLEQGCANRSTAATDMNSQSR</sequence>
<name>A0A118DD29_CYNCS</name>
<dbReference type="Proteomes" id="UP000243975">
    <property type="component" value="Unassembled WGS sequence"/>
</dbReference>
<protein>
    <submittedName>
        <fullName evidence="4">Kinesin, motor domain-containing protein</fullName>
    </submittedName>
</protein>
<dbReference type="InterPro" id="IPR036961">
    <property type="entry name" value="Kinesin_motor_dom_sf"/>
</dbReference>
<reference evidence="4 5" key="1">
    <citation type="journal article" date="2016" name="Sci. Rep.">
        <title>The genome sequence of the outbreeding globe artichoke constructed de novo incorporating a phase-aware low-pass sequencing strategy of F1 progeny.</title>
        <authorList>
            <person name="Scaglione D."/>
            <person name="Reyes-Chin-Wo S."/>
            <person name="Acquadro A."/>
            <person name="Froenicke L."/>
            <person name="Portis E."/>
            <person name="Beitel C."/>
            <person name="Tirone M."/>
            <person name="Mauro R."/>
            <person name="Lo Monaco A."/>
            <person name="Mauromicale G."/>
            <person name="Faccioli P."/>
            <person name="Cattivelli L."/>
            <person name="Rieseberg L."/>
            <person name="Michelmore R."/>
            <person name="Lanteri S."/>
        </authorList>
    </citation>
    <scope>NUCLEOTIDE SEQUENCE [LARGE SCALE GENOMIC DNA]</scope>
    <source>
        <strain evidence="4">2C</strain>
    </source>
</reference>
<evidence type="ECO:0000259" key="3">
    <source>
        <dbReference type="PROSITE" id="PS50067"/>
    </source>
</evidence>
<proteinExistence type="inferred from homology"/>
<dbReference type="InterPro" id="IPR001752">
    <property type="entry name" value="Kinesin_motor_dom"/>
</dbReference>
<dbReference type="GO" id="GO:0003777">
    <property type="term" value="F:microtubule motor activity"/>
    <property type="evidence" value="ECO:0007669"/>
    <property type="project" value="InterPro"/>
</dbReference>
<evidence type="ECO:0000256" key="1">
    <source>
        <dbReference type="ARBA" id="ARBA00023175"/>
    </source>
</evidence>
<comment type="caution">
    <text evidence="4">The sequence shown here is derived from an EMBL/GenBank/DDBJ whole genome shotgun (WGS) entry which is preliminary data.</text>
</comment>
<evidence type="ECO:0000256" key="2">
    <source>
        <dbReference type="PROSITE-ProRule" id="PRU00283"/>
    </source>
</evidence>
<comment type="similarity">
    <text evidence="2">Belongs to the TRAFAC class myosin-kinesin ATPase superfamily. Kinesin family.</text>
</comment>
<evidence type="ECO:0000313" key="4">
    <source>
        <dbReference type="EMBL" id="KVD98079.1"/>
    </source>
</evidence>
<dbReference type="Pfam" id="PF00225">
    <property type="entry name" value="Kinesin"/>
    <property type="match status" value="1"/>
</dbReference>
<dbReference type="GO" id="GO:0005875">
    <property type="term" value="C:microtubule associated complex"/>
    <property type="evidence" value="ECO:0007669"/>
    <property type="project" value="TreeGrafter"/>
</dbReference>
<dbReference type="STRING" id="59895.A0A118DD29"/>
<dbReference type="PANTHER" id="PTHR47969:SF5">
    <property type="entry name" value="PLUS-END-DIRECTED KINESIN ATPASE TRANSCRIPTION FACTOR BZIP FAMILY"/>
    <property type="match status" value="1"/>
</dbReference>
<dbReference type="PROSITE" id="PS50067">
    <property type="entry name" value="KINESIN_MOTOR_2"/>
    <property type="match status" value="1"/>
</dbReference>
<dbReference type="PANTHER" id="PTHR47969">
    <property type="entry name" value="CHROMOSOME-ASSOCIATED KINESIN KIF4A-RELATED"/>
    <property type="match status" value="1"/>
</dbReference>
<dbReference type="InterPro" id="IPR027640">
    <property type="entry name" value="Kinesin-like_fam"/>
</dbReference>
<dbReference type="GO" id="GO:0051231">
    <property type="term" value="P:spindle elongation"/>
    <property type="evidence" value="ECO:0007669"/>
    <property type="project" value="TreeGrafter"/>
</dbReference>
<dbReference type="AlphaFoldDB" id="A0A118DD29"/>
<dbReference type="InterPro" id="IPR027417">
    <property type="entry name" value="P-loop_NTPase"/>
</dbReference>
<dbReference type="GO" id="GO:0005524">
    <property type="term" value="F:ATP binding"/>
    <property type="evidence" value="ECO:0007669"/>
    <property type="project" value="InterPro"/>
</dbReference>
<accession>A0A118DD29</accession>
<keyword evidence="1" id="KW-0505">Motor protein</keyword>
<comment type="caution">
    <text evidence="2">Lacks conserved residue(s) required for the propagation of feature annotation.</text>
</comment>
<evidence type="ECO:0000313" key="5">
    <source>
        <dbReference type="Proteomes" id="UP000243975"/>
    </source>
</evidence>
<dbReference type="Gene3D" id="3.40.850.10">
    <property type="entry name" value="Kinesin motor domain"/>
    <property type="match status" value="1"/>
</dbReference>
<keyword evidence="5" id="KW-1185">Reference proteome</keyword>
<dbReference type="Gramene" id="KVD98079">
    <property type="protein sequence ID" value="KVD98079"/>
    <property type="gene ID" value="Ccrd_024341"/>
</dbReference>
<dbReference type="EMBL" id="LEKV01013201">
    <property type="protein sequence ID" value="KVD98079.1"/>
    <property type="molecule type" value="Genomic_DNA"/>
</dbReference>
<dbReference type="GO" id="GO:0008017">
    <property type="term" value="F:microtubule binding"/>
    <property type="evidence" value="ECO:0007669"/>
    <property type="project" value="InterPro"/>
</dbReference>
<organism evidence="4 5">
    <name type="scientific">Cynara cardunculus var. scolymus</name>
    <name type="common">Globe artichoke</name>
    <name type="synonym">Cynara scolymus</name>
    <dbReference type="NCBI Taxonomy" id="59895"/>
    <lineage>
        <taxon>Eukaryota</taxon>
        <taxon>Viridiplantae</taxon>
        <taxon>Streptophyta</taxon>
        <taxon>Embryophyta</taxon>
        <taxon>Tracheophyta</taxon>
        <taxon>Spermatophyta</taxon>
        <taxon>Magnoliopsida</taxon>
        <taxon>eudicotyledons</taxon>
        <taxon>Gunneridae</taxon>
        <taxon>Pentapetalae</taxon>
        <taxon>asterids</taxon>
        <taxon>campanulids</taxon>
        <taxon>Asterales</taxon>
        <taxon>Asteraceae</taxon>
        <taxon>Carduoideae</taxon>
        <taxon>Cardueae</taxon>
        <taxon>Carduinae</taxon>
        <taxon>Cynara</taxon>
    </lineage>
</organism>
<dbReference type="SUPFAM" id="SSF52540">
    <property type="entry name" value="P-loop containing nucleoside triphosphate hydrolases"/>
    <property type="match status" value="1"/>
</dbReference>